<reference evidence="4" key="1">
    <citation type="journal article" date="2019" name="Int. J. Syst. Evol. Microbiol.">
        <title>The Global Catalogue of Microorganisms (GCM) 10K type strain sequencing project: providing services to taxonomists for standard genome sequencing and annotation.</title>
        <authorList>
            <consortium name="The Broad Institute Genomics Platform"/>
            <consortium name="The Broad Institute Genome Sequencing Center for Infectious Disease"/>
            <person name="Wu L."/>
            <person name="Ma J."/>
        </authorList>
    </citation>
    <scope>NUCLEOTIDE SEQUENCE [LARGE SCALE GENOMIC DNA]</scope>
    <source>
        <strain evidence="4">CCM 8604</strain>
    </source>
</reference>
<comment type="caution">
    <text evidence="3">The sequence shown here is derived from an EMBL/GenBank/DDBJ whole genome shotgun (WGS) entry which is preliminary data.</text>
</comment>
<sequence length="170" mass="18948">MRIVLQKVSRASVTINPDKSNPETLSFNAKPESERSIGIGFVLLIGVENADTSEDVAWTARKIAAMRVFQDDNDKMNLCIKDVEGSILSISQFTLYADIRKGNRPSFVDAGEPHHAQKIWTMLNNELRDTYNIPVTTGIFGSHMNVQLVNDGPVTILIDTKMMMPLTQPK</sequence>
<comment type="subunit">
    <text evidence="2">Homodimer.</text>
</comment>
<dbReference type="HAMAP" id="MF_00518">
    <property type="entry name" value="Deacylase_Dtd"/>
    <property type="match status" value="1"/>
</dbReference>
<accession>A0ABW2Y4G7</accession>
<keyword evidence="2" id="KW-0963">Cytoplasm</keyword>
<evidence type="ECO:0000313" key="3">
    <source>
        <dbReference type="EMBL" id="MFD0705150.1"/>
    </source>
</evidence>
<keyword evidence="2" id="KW-0820">tRNA-binding</keyword>
<dbReference type="GO" id="GO:0051499">
    <property type="term" value="F:D-aminoacyl-tRNA deacylase activity"/>
    <property type="evidence" value="ECO:0007669"/>
    <property type="project" value="UniProtKB-EC"/>
</dbReference>
<dbReference type="Pfam" id="PF02580">
    <property type="entry name" value="Tyr_Deacylase"/>
    <property type="match status" value="1"/>
</dbReference>
<comment type="subcellular location">
    <subcellularLocation>
        <location evidence="2">Cytoplasm</location>
    </subcellularLocation>
</comment>
<name>A0ABW2Y4G7_9BIFI</name>
<dbReference type="EC" id="3.1.1.-" evidence="2"/>
<evidence type="ECO:0000256" key="1">
    <source>
        <dbReference type="ARBA" id="ARBA00009673"/>
    </source>
</evidence>
<organism evidence="3 4">
    <name type="scientific">Alloscardovia venturai</name>
    <dbReference type="NCBI Taxonomy" id="1769421"/>
    <lineage>
        <taxon>Bacteria</taxon>
        <taxon>Bacillati</taxon>
        <taxon>Actinomycetota</taxon>
        <taxon>Actinomycetes</taxon>
        <taxon>Bifidobacteriales</taxon>
        <taxon>Bifidobacteriaceae</taxon>
        <taxon>Alloscardovia</taxon>
    </lineage>
</organism>
<evidence type="ECO:0000256" key="2">
    <source>
        <dbReference type="HAMAP-Rule" id="MF_00518"/>
    </source>
</evidence>
<feature type="short sequence motif" description="Gly-cisPro motif, important for rejection of L-amino acids" evidence="2">
    <location>
        <begin position="152"/>
        <end position="153"/>
    </location>
</feature>
<evidence type="ECO:0000313" key="4">
    <source>
        <dbReference type="Proteomes" id="UP001597036"/>
    </source>
</evidence>
<dbReference type="PANTHER" id="PTHR10472">
    <property type="entry name" value="D-TYROSYL-TRNA TYR DEACYLASE"/>
    <property type="match status" value="1"/>
</dbReference>
<proteinExistence type="inferred from homology"/>
<dbReference type="InterPro" id="IPR003732">
    <property type="entry name" value="Daa-tRNA_deacyls_DTD"/>
</dbReference>
<comment type="catalytic activity">
    <reaction evidence="2">
        <text>a D-aminoacyl-tRNA + H2O = a tRNA + a D-alpha-amino acid + H(+)</text>
        <dbReference type="Rhea" id="RHEA:13953"/>
        <dbReference type="Rhea" id="RHEA-COMP:10123"/>
        <dbReference type="Rhea" id="RHEA-COMP:10124"/>
        <dbReference type="ChEBI" id="CHEBI:15377"/>
        <dbReference type="ChEBI" id="CHEBI:15378"/>
        <dbReference type="ChEBI" id="CHEBI:59871"/>
        <dbReference type="ChEBI" id="CHEBI:78442"/>
        <dbReference type="ChEBI" id="CHEBI:79333"/>
        <dbReference type="EC" id="3.1.1.96"/>
    </reaction>
</comment>
<dbReference type="SUPFAM" id="SSF69500">
    <property type="entry name" value="DTD-like"/>
    <property type="match status" value="1"/>
</dbReference>
<dbReference type="NCBIfam" id="TIGR00256">
    <property type="entry name" value="D-aminoacyl-tRNA deacylase"/>
    <property type="match status" value="1"/>
</dbReference>
<dbReference type="Proteomes" id="UP001597036">
    <property type="component" value="Unassembled WGS sequence"/>
</dbReference>
<keyword evidence="2 3" id="KW-0378">Hydrolase</keyword>
<comment type="catalytic activity">
    <reaction evidence="2">
        <text>glycyl-tRNA(Ala) + H2O = tRNA(Ala) + glycine + H(+)</text>
        <dbReference type="Rhea" id="RHEA:53744"/>
        <dbReference type="Rhea" id="RHEA-COMP:9657"/>
        <dbReference type="Rhea" id="RHEA-COMP:13640"/>
        <dbReference type="ChEBI" id="CHEBI:15377"/>
        <dbReference type="ChEBI" id="CHEBI:15378"/>
        <dbReference type="ChEBI" id="CHEBI:57305"/>
        <dbReference type="ChEBI" id="CHEBI:78442"/>
        <dbReference type="ChEBI" id="CHEBI:78522"/>
    </reaction>
</comment>
<protein>
    <recommendedName>
        <fullName evidence="2">D-aminoacyl-tRNA deacylase</fullName>
        <shortName evidence="2">DTD</shortName>
        <ecNumber evidence="2">3.1.1.96</ecNumber>
    </recommendedName>
    <alternativeName>
        <fullName evidence="2">Gly-tRNA(Ala) deacylase</fullName>
        <ecNumber evidence="2">3.1.1.-</ecNumber>
    </alternativeName>
</protein>
<dbReference type="Gene3D" id="3.50.80.10">
    <property type="entry name" value="D-tyrosyl-tRNA(Tyr) deacylase"/>
    <property type="match status" value="1"/>
</dbReference>
<comment type="domain">
    <text evidence="2">A Gly-cisPro motif from one monomer fits into the active site of the other monomer to allow specific chiral rejection of L-amino acids.</text>
</comment>
<dbReference type="InterPro" id="IPR023509">
    <property type="entry name" value="DTD-like_sf"/>
</dbReference>
<dbReference type="PANTHER" id="PTHR10472:SF5">
    <property type="entry name" value="D-AMINOACYL-TRNA DEACYLASE 1"/>
    <property type="match status" value="1"/>
</dbReference>
<comment type="function">
    <text evidence="2">An aminoacyl-tRNA editing enzyme that deacylates mischarged D-aminoacyl-tRNAs. Also deacylates mischarged glycyl-tRNA(Ala), protecting cells against glycine mischarging by AlaRS. Acts via tRNA-based rather than protein-based catalysis; rejects L-amino acids rather than detecting D-amino acids in the active site. By recycling D-aminoacyl-tRNA to D-amino acids and free tRNA molecules, this enzyme counteracts the toxicity associated with the formation of D-aminoacyl-tRNA entities in vivo and helps enforce protein L-homochirality.</text>
</comment>
<keyword evidence="2" id="KW-0694">RNA-binding</keyword>
<gene>
    <name evidence="2 3" type="primary">dtd</name>
    <name evidence="3" type="ORF">ACFQY8_05255</name>
</gene>
<dbReference type="RefSeq" id="WP_377938845.1">
    <property type="nucleotide sequence ID" value="NZ_JBHTHQ010000021.1"/>
</dbReference>
<dbReference type="EC" id="3.1.1.96" evidence="2"/>
<comment type="similarity">
    <text evidence="1 2">Belongs to the DTD family.</text>
</comment>
<keyword evidence="4" id="KW-1185">Reference proteome</keyword>
<dbReference type="EMBL" id="JBHTHQ010000021">
    <property type="protein sequence ID" value="MFD0705150.1"/>
    <property type="molecule type" value="Genomic_DNA"/>
</dbReference>